<evidence type="ECO:0000313" key="2">
    <source>
        <dbReference type="Proteomes" id="UP001291623"/>
    </source>
</evidence>
<dbReference type="Proteomes" id="UP001291623">
    <property type="component" value="Unassembled WGS sequence"/>
</dbReference>
<evidence type="ECO:0000313" key="1">
    <source>
        <dbReference type="EMBL" id="KAK4361436.1"/>
    </source>
</evidence>
<dbReference type="AlphaFoldDB" id="A0AAE1VFB1"/>
<dbReference type="EMBL" id="JAVYJV010000010">
    <property type="protein sequence ID" value="KAK4361436.1"/>
    <property type="molecule type" value="Genomic_DNA"/>
</dbReference>
<name>A0AAE1VFB1_9SOLA</name>
<protein>
    <submittedName>
        <fullName evidence="1">Uncharacterized protein</fullName>
    </submittedName>
</protein>
<reference evidence="1" key="1">
    <citation type="submission" date="2023-12" db="EMBL/GenBank/DDBJ databases">
        <title>Genome assembly of Anisodus tanguticus.</title>
        <authorList>
            <person name="Wang Y.-J."/>
        </authorList>
    </citation>
    <scope>NUCLEOTIDE SEQUENCE</scope>
    <source>
        <strain evidence="1">KB-2021</strain>
        <tissue evidence="1">Leaf</tissue>
    </source>
</reference>
<gene>
    <name evidence="1" type="ORF">RND71_020388</name>
</gene>
<accession>A0AAE1VFB1</accession>
<comment type="caution">
    <text evidence="1">The sequence shown here is derived from an EMBL/GenBank/DDBJ whole genome shotgun (WGS) entry which is preliminary data.</text>
</comment>
<sequence>MNTNKRVIKSAQLKNSILLRLKCQPAIPIGTKSTTPAAKSPNWTAPNMIRGYDFLILNDTH</sequence>
<keyword evidence="2" id="KW-1185">Reference proteome</keyword>
<proteinExistence type="predicted"/>
<organism evidence="1 2">
    <name type="scientific">Anisodus tanguticus</name>
    <dbReference type="NCBI Taxonomy" id="243964"/>
    <lineage>
        <taxon>Eukaryota</taxon>
        <taxon>Viridiplantae</taxon>
        <taxon>Streptophyta</taxon>
        <taxon>Embryophyta</taxon>
        <taxon>Tracheophyta</taxon>
        <taxon>Spermatophyta</taxon>
        <taxon>Magnoliopsida</taxon>
        <taxon>eudicotyledons</taxon>
        <taxon>Gunneridae</taxon>
        <taxon>Pentapetalae</taxon>
        <taxon>asterids</taxon>
        <taxon>lamiids</taxon>
        <taxon>Solanales</taxon>
        <taxon>Solanaceae</taxon>
        <taxon>Solanoideae</taxon>
        <taxon>Hyoscyameae</taxon>
        <taxon>Anisodus</taxon>
    </lineage>
</organism>